<dbReference type="RefSeq" id="WP_245845205.1">
    <property type="nucleotide sequence ID" value="NZ_FZOT01000028.1"/>
</dbReference>
<reference evidence="2 3" key="1">
    <citation type="submission" date="2017-06" db="EMBL/GenBank/DDBJ databases">
        <authorList>
            <person name="Kim H.J."/>
            <person name="Triplett B.A."/>
        </authorList>
    </citation>
    <scope>NUCLEOTIDE SEQUENCE [LARGE SCALE GENOMIC DNA]</scope>
    <source>
        <strain evidence="2 3">U15</strain>
    </source>
</reference>
<keyword evidence="3" id="KW-1185">Reference proteome</keyword>
<dbReference type="Pfam" id="PF09722">
    <property type="entry name" value="Xre_MbcA_ParS_C"/>
    <property type="match status" value="1"/>
</dbReference>
<dbReference type="Proteomes" id="UP000198284">
    <property type="component" value="Unassembled WGS sequence"/>
</dbReference>
<feature type="domain" description="Antitoxin Xre/MbcA/ParS-like toxin-binding" evidence="1">
    <location>
        <begin position="37"/>
        <end position="68"/>
    </location>
</feature>
<dbReference type="InterPro" id="IPR024467">
    <property type="entry name" value="Xre/MbcA/ParS-like_toxin-bd"/>
</dbReference>
<proteinExistence type="predicted"/>
<sequence>MENKDSLSPAGLDALRARFEQQSRRAQAYYTVMHLVRDAVGSDEAASDWMNQPSPALGGLTPGQLVEQGREEEALRHAAALKRPAPG</sequence>
<name>A0A239M0A8_9BURK</name>
<organism evidence="2 3">
    <name type="scientific">Noviherbaspirillum humi</name>
    <dbReference type="NCBI Taxonomy" id="1688639"/>
    <lineage>
        <taxon>Bacteria</taxon>
        <taxon>Pseudomonadati</taxon>
        <taxon>Pseudomonadota</taxon>
        <taxon>Betaproteobacteria</taxon>
        <taxon>Burkholderiales</taxon>
        <taxon>Oxalobacteraceae</taxon>
        <taxon>Noviherbaspirillum</taxon>
    </lineage>
</organism>
<protein>
    <recommendedName>
        <fullName evidence="1">Antitoxin Xre/MbcA/ParS-like toxin-binding domain-containing protein</fullName>
    </recommendedName>
</protein>
<evidence type="ECO:0000259" key="1">
    <source>
        <dbReference type="Pfam" id="PF09722"/>
    </source>
</evidence>
<dbReference type="AlphaFoldDB" id="A0A239M0A8"/>
<dbReference type="EMBL" id="FZOT01000028">
    <property type="protein sequence ID" value="SNT35568.1"/>
    <property type="molecule type" value="Genomic_DNA"/>
</dbReference>
<accession>A0A239M0A8</accession>
<evidence type="ECO:0000313" key="2">
    <source>
        <dbReference type="EMBL" id="SNT35568.1"/>
    </source>
</evidence>
<gene>
    <name evidence="2" type="ORF">SAMN06265795_12826</name>
</gene>
<evidence type="ECO:0000313" key="3">
    <source>
        <dbReference type="Proteomes" id="UP000198284"/>
    </source>
</evidence>